<dbReference type="InterPro" id="IPR036291">
    <property type="entry name" value="NAD(P)-bd_dom_sf"/>
</dbReference>
<proteinExistence type="predicted"/>
<sequence>MYSDAPFSAASSPSEALPASDFSFKKLVIVGVGLMGGSLARALRRAPAEARGTIVGVGRTLDSIARALQLGVIDQAVAWSDPMALSQALSGADLIVLAVPVAQTGGVLERIAPYLEAQALITDVGSTKLDVLAAAATALGDKINQFVPGHPIAGRELSGVEAALDTLYAQRNVVLCPQPENTESACERIAAMWRSVGAKIHIMTPAQHDQVLAAVSHLPHLLAFALIEQLLTMGNLKLKLALAGSGFQDFTRLAASNSEMWRDICLANRSALLAELDGYLAVVNNLRRALEESDGLAIQALFERARTIRTHWSLSKNETS</sequence>
<dbReference type="GO" id="GO:0070403">
    <property type="term" value="F:NAD+ binding"/>
    <property type="evidence" value="ECO:0007669"/>
    <property type="project" value="InterPro"/>
</dbReference>
<dbReference type="InterPro" id="IPR046826">
    <property type="entry name" value="PDH_N"/>
</dbReference>
<dbReference type="PANTHER" id="PTHR21363">
    <property type="entry name" value="PREPHENATE DEHYDROGENASE"/>
    <property type="match status" value="1"/>
</dbReference>
<dbReference type="InterPro" id="IPR008927">
    <property type="entry name" value="6-PGluconate_DH-like_C_sf"/>
</dbReference>
<dbReference type="Gene3D" id="1.10.3660.10">
    <property type="entry name" value="6-phosphogluconate dehydrogenase C-terminal like domain"/>
    <property type="match status" value="1"/>
</dbReference>
<protein>
    <submittedName>
        <fullName evidence="1">Prephenate dehydrogenase</fullName>
    </submittedName>
</protein>
<dbReference type="KEGG" id="mcys:MCB1EB_1761"/>
<dbReference type="InterPro" id="IPR050812">
    <property type="entry name" value="Preph/Arog_dehydrog"/>
</dbReference>
<dbReference type="EMBL" id="AP018150">
    <property type="protein sequence ID" value="BBE09922.1"/>
    <property type="molecule type" value="Genomic_DNA"/>
</dbReference>
<dbReference type="GO" id="GO:0006571">
    <property type="term" value="P:tyrosine biosynthetic process"/>
    <property type="evidence" value="ECO:0007669"/>
    <property type="project" value="InterPro"/>
</dbReference>
<evidence type="ECO:0000313" key="1">
    <source>
        <dbReference type="EMBL" id="BBE09922.1"/>
    </source>
</evidence>
<dbReference type="GO" id="GO:0004665">
    <property type="term" value="F:prephenate dehydrogenase (NADP+) activity"/>
    <property type="evidence" value="ECO:0007669"/>
    <property type="project" value="InterPro"/>
</dbReference>
<evidence type="ECO:0000313" key="2">
    <source>
        <dbReference type="Proteomes" id="UP000282597"/>
    </source>
</evidence>
<dbReference type="PROSITE" id="PS51176">
    <property type="entry name" value="PDH_ADH"/>
    <property type="match status" value="1"/>
</dbReference>
<dbReference type="SUPFAM" id="SSF48179">
    <property type="entry name" value="6-phosphogluconate dehydrogenase C-terminal domain-like"/>
    <property type="match status" value="1"/>
</dbReference>
<gene>
    <name evidence="1" type="ORF">MCB1EB_1761</name>
</gene>
<dbReference type="Pfam" id="PF20463">
    <property type="entry name" value="PDH_C"/>
    <property type="match status" value="1"/>
</dbReference>
<reference evidence="1 2" key="1">
    <citation type="journal article" date="2018" name="Microbes Environ.">
        <title>Comparative Genomic Insights into Endofungal Lifestyles of Two Bacterial Endosymbionts, Mycoavidus cysteinexigens and Burkholderia rhizoxinica.</title>
        <authorList>
            <person name="Sharmin D."/>
            <person name="Guo Y."/>
            <person name="Nishizawa T."/>
            <person name="Ohshima S."/>
            <person name="Sato Y."/>
            <person name="Takashima Y."/>
            <person name="Narisawa K."/>
            <person name="Ohta H."/>
        </authorList>
    </citation>
    <scope>NUCLEOTIDE SEQUENCE [LARGE SCALE GENOMIC DNA]</scope>
    <source>
        <strain evidence="1 2">B1-EB</strain>
    </source>
</reference>
<dbReference type="Gene3D" id="3.40.50.720">
    <property type="entry name" value="NAD(P)-binding Rossmann-like Domain"/>
    <property type="match status" value="1"/>
</dbReference>
<dbReference type="InterPro" id="IPR046825">
    <property type="entry name" value="PDH_C"/>
</dbReference>
<dbReference type="SUPFAM" id="SSF51735">
    <property type="entry name" value="NAD(P)-binding Rossmann-fold domains"/>
    <property type="match status" value="1"/>
</dbReference>
<dbReference type="InterPro" id="IPR003099">
    <property type="entry name" value="Prephen_DH"/>
</dbReference>
<keyword evidence="2" id="KW-1185">Reference proteome</keyword>
<dbReference type="GO" id="GO:0008977">
    <property type="term" value="F:prephenate dehydrogenase (NAD+) activity"/>
    <property type="evidence" value="ECO:0007669"/>
    <property type="project" value="InterPro"/>
</dbReference>
<dbReference type="AlphaFoldDB" id="A0A2Z6EX00"/>
<accession>A0A2Z6EX00</accession>
<name>A0A2Z6EX00_9BURK</name>
<dbReference type="Pfam" id="PF02153">
    <property type="entry name" value="PDH_N"/>
    <property type="match status" value="1"/>
</dbReference>
<dbReference type="Proteomes" id="UP000282597">
    <property type="component" value="Chromosome"/>
</dbReference>
<organism evidence="1 2">
    <name type="scientific">Mycoavidus cysteinexigens</name>
    <dbReference type="NCBI Taxonomy" id="1553431"/>
    <lineage>
        <taxon>Bacteria</taxon>
        <taxon>Pseudomonadati</taxon>
        <taxon>Pseudomonadota</taxon>
        <taxon>Betaproteobacteria</taxon>
        <taxon>Burkholderiales</taxon>
        <taxon>Burkholderiaceae</taxon>
        <taxon>Mycoavidus</taxon>
    </lineage>
</organism>
<dbReference type="FunFam" id="3.40.50.720:FF:000208">
    <property type="entry name" value="Prephenate dehydrogenase"/>
    <property type="match status" value="1"/>
</dbReference>
<dbReference type="PANTHER" id="PTHR21363:SF0">
    <property type="entry name" value="PREPHENATE DEHYDROGENASE [NADP(+)]"/>
    <property type="match status" value="1"/>
</dbReference>